<evidence type="ECO:0000313" key="2">
    <source>
        <dbReference type="EMBL" id="RSH78711.1"/>
    </source>
</evidence>
<comment type="caution">
    <text evidence="2">The sequence shown here is derived from an EMBL/GenBank/DDBJ whole genome shotgun (WGS) entry which is preliminary data.</text>
</comment>
<evidence type="ECO:0000256" key="1">
    <source>
        <dbReference type="SAM" id="MobiDB-lite"/>
    </source>
</evidence>
<dbReference type="RefSeq" id="XP_028473858.1">
    <property type="nucleotide sequence ID" value="XM_028617395.1"/>
</dbReference>
<proteinExistence type="predicted"/>
<dbReference type="Proteomes" id="UP000279236">
    <property type="component" value="Unassembled WGS sequence"/>
</dbReference>
<protein>
    <submittedName>
        <fullName evidence="2">Uncharacterized protein</fullName>
    </submittedName>
</protein>
<evidence type="ECO:0000313" key="3">
    <source>
        <dbReference type="Proteomes" id="UP000279236"/>
    </source>
</evidence>
<dbReference type="AlphaFoldDB" id="A0A427XIJ4"/>
<gene>
    <name evidence="2" type="ORF">EHS24_001608</name>
</gene>
<organism evidence="2 3">
    <name type="scientific">Apiotrichum porosum</name>
    <dbReference type="NCBI Taxonomy" id="105984"/>
    <lineage>
        <taxon>Eukaryota</taxon>
        <taxon>Fungi</taxon>
        <taxon>Dikarya</taxon>
        <taxon>Basidiomycota</taxon>
        <taxon>Agaricomycotina</taxon>
        <taxon>Tremellomycetes</taxon>
        <taxon>Trichosporonales</taxon>
        <taxon>Trichosporonaceae</taxon>
        <taxon>Apiotrichum</taxon>
    </lineage>
</organism>
<reference evidence="2 3" key="1">
    <citation type="submission" date="2018-11" db="EMBL/GenBank/DDBJ databases">
        <title>Genome sequence of Apiotrichum porosum DSM 27194.</title>
        <authorList>
            <person name="Aliyu H."/>
            <person name="Gorte O."/>
            <person name="Ochsenreither K."/>
        </authorList>
    </citation>
    <scope>NUCLEOTIDE SEQUENCE [LARGE SCALE GENOMIC DNA]</scope>
    <source>
        <strain evidence="2 3">DSM 27194</strain>
    </source>
</reference>
<sequence>MPPPIPPPIQPPIQPPIPPTTNLSTNEISRSLVYLRRTRQRLLVGPHAVLHLPHSTHISGGAKNIQYFALSLWDHTFGQTWEMGLSYVELLFALLLRHPYLTNIQHPGAQQPAGPQVVGGRMTTFKRKLSL</sequence>
<accession>A0A427XIJ4</accession>
<keyword evidence="3" id="KW-1185">Reference proteome</keyword>
<dbReference type="GeneID" id="39586151"/>
<dbReference type="EMBL" id="RSCE01000011">
    <property type="protein sequence ID" value="RSH78711.1"/>
    <property type="molecule type" value="Genomic_DNA"/>
</dbReference>
<feature type="compositionally biased region" description="Pro residues" evidence="1">
    <location>
        <begin position="1"/>
        <end position="19"/>
    </location>
</feature>
<name>A0A427XIJ4_9TREE</name>
<feature type="region of interest" description="Disordered" evidence="1">
    <location>
        <begin position="1"/>
        <end position="22"/>
    </location>
</feature>